<accession>A0ABV5R4K6</accession>
<feature type="compositionally biased region" description="Pro residues" evidence="1">
    <location>
        <begin position="247"/>
        <end position="262"/>
    </location>
</feature>
<reference evidence="2 3" key="1">
    <citation type="submission" date="2024-09" db="EMBL/GenBank/DDBJ databases">
        <authorList>
            <person name="Sun Q."/>
            <person name="Mori K."/>
        </authorList>
    </citation>
    <scope>NUCLEOTIDE SEQUENCE [LARGE SCALE GENOMIC DNA]</scope>
    <source>
        <strain evidence="2 3">JCM 3331</strain>
    </source>
</reference>
<keyword evidence="2" id="KW-0347">Helicase</keyword>
<dbReference type="Proteomes" id="UP001589710">
    <property type="component" value="Unassembled WGS sequence"/>
</dbReference>
<dbReference type="PANTHER" id="PTHR38133">
    <property type="entry name" value="SLR1429 PROTEIN"/>
    <property type="match status" value="1"/>
</dbReference>
<evidence type="ECO:0000256" key="1">
    <source>
        <dbReference type="SAM" id="MobiDB-lite"/>
    </source>
</evidence>
<feature type="region of interest" description="Disordered" evidence="1">
    <location>
        <begin position="1"/>
        <end position="28"/>
    </location>
</feature>
<evidence type="ECO:0000313" key="3">
    <source>
        <dbReference type="Proteomes" id="UP001589710"/>
    </source>
</evidence>
<gene>
    <name evidence="2" type="ORF">ACFFTL_10695</name>
</gene>
<dbReference type="EMBL" id="JBHMCG010000052">
    <property type="protein sequence ID" value="MFB9572778.1"/>
    <property type="molecule type" value="Genomic_DNA"/>
</dbReference>
<keyword evidence="3" id="KW-1185">Reference proteome</keyword>
<name>A0ABV5R4K6_9ACTN</name>
<comment type="caution">
    <text evidence="2">The sequence shown here is derived from an EMBL/GenBank/DDBJ whole genome shotgun (WGS) entry which is preliminary data.</text>
</comment>
<dbReference type="GO" id="GO:0004386">
    <property type="term" value="F:helicase activity"/>
    <property type="evidence" value="ECO:0007669"/>
    <property type="project" value="UniProtKB-KW"/>
</dbReference>
<dbReference type="RefSeq" id="WP_345520161.1">
    <property type="nucleotide sequence ID" value="NZ_BAAAXD010000056.1"/>
</dbReference>
<keyword evidence="2" id="KW-0067">ATP-binding</keyword>
<evidence type="ECO:0000313" key="2">
    <source>
        <dbReference type="EMBL" id="MFB9572778.1"/>
    </source>
</evidence>
<proteinExistence type="predicted"/>
<keyword evidence="2" id="KW-0378">Hydrolase</keyword>
<keyword evidence="2" id="KW-0547">Nucleotide-binding</keyword>
<dbReference type="PANTHER" id="PTHR38133:SF1">
    <property type="entry name" value="SLR1429 PROTEIN"/>
    <property type="match status" value="1"/>
</dbReference>
<sequence length="460" mass="50084">MSDDYGNDAYGFDGYSSDDIADEESAPAQERTFAALPPARGRGFAESWWGRAWLKALEDTALDGEQVKQGRRFAREGRVGAVSVRPGRITAVVQDRDSTAYRSDVLLQQLSEEEWDRFLDMAVDRAGHIAALLDREMPPHLVEDAAAAGVDLLPGIGDLDPECTCETWDHCPHSAALCYQVAQLLDQDPFVLLLMRGRGERRLLDELQVRIAVRAAQREPAEPSAAENRRVRGVRADETFAARDILPPLPAPPPLPAEPGPAPSLHTETEPEPGLDPAALEVLVTDSAVRAYRMLADALAPGHQQQSVQHELTPEQDVVRLVADARPDPWIVTRLSTGSGRPRAELDAAVRAWGYGGVAALAVLDEEWAPDPESLARARARLAEAWEDGERPQLRAAGNRWTVAGGGVQLRYGRDGRWWPYRKERGRWNPAGPADDDPAAVLAGALGDGQVLADGSSTEP</sequence>
<protein>
    <submittedName>
        <fullName evidence="2">SWF or SNF family helicase</fullName>
    </submittedName>
</protein>
<feature type="region of interest" description="Disordered" evidence="1">
    <location>
        <begin position="244"/>
        <end position="274"/>
    </location>
</feature>
<organism evidence="2 3">
    <name type="scientific">Streptomyces yanii</name>
    <dbReference type="NCBI Taxonomy" id="78510"/>
    <lineage>
        <taxon>Bacteria</taxon>
        <taxon>Bacillati</taxon>
        <taxon>Actinomycetota</taxon>
        <taxon>Actinomycetes</taxon>
        <taxon>Kitasatosporales</taxon>
        <taxon>Streptomycetaceae</taxon>
        <taxon>Streptomyces</taxon>
    </lineage>
</organism>